<dbReference type="AlphaFoldDB" id="A0A1A9AIK8"/>
<dbReference type="Proteomes" id="UP000078555">
    <property type="component" value="Unassembled WGS sequence"/>
</dbReference>
<protein>
    <submittedName>
        <fullName evidence="1">PIR Superfamily Protein</fullName>
    </submittedName>
</protein>
<evidence type="ECO:0000313" key="1">
    <source>
        <dbReference type="EMBL" id="SBT56009.1"/>
    </source>
</evidence>
<keyword evidence="2" id="KW-1185">Reference proteome</keyword>
<dbReference type="Pfam" id="PF05795">
    <property type="entry name" value="Plasmodium_Vir"/>
    <property type="match status" value="1"/>
</dbReference>
<name>A0A1A9AIK8_PLAOA</name>
<dbReference type="InterPro" id="IPR008780">
    <property type="entry name" value="Plasmodium_Vir"/>
</dbReference>
<sequence>MQEHSDEFSFDEFKKKHDFLENITLGKIFKEFKDETTIDTQVSKYCKEIKQDIGFPYDDDNFMLNFCNVLYKIILKYNSISGDYFEGMSSDDNMYCISLKYWLYQKILNNGPKGLSLHNTLESWKNKLEKKIIVSKPFPCTLNYLDSNELEKLKSIYTFILIYYSNIDAFSENKNIECKYMDYIGKGLKEYHDTLKICSEKTEKSNYCKDFNELNEIYKEDYIYWKTSTIDIDYSYSGEDTVNCALKIESLNDPLHLSYWNKKEKLHLSNYPFDSQNSDIISASSAIGATAGISLFLIYLYKFTNIGSFFGHVNQKNNSMFLNMDTEPHNLTQPTSEFENSKFESSHYDVSYYLLNNS</sequence>
<reference evidence="2" key="1">
    <citation type="submission" date="2016-05" db="EMBL/GenBank/DDBJ databases">
        <authorList>
            <person name="Naeem Raeece"/>
        </authorList>
    </citation>
    <scope>NUCLEOTIDE SEQUENCE [LARGE SCALE GENOMIC DNA]</scope>
</reference>
<organism evidence="1 2">
    <name type="scientific">Plasmodium ovale wallikeri</name>
    <dbReference type="NCBI Taxonomy" id="864142"/>
    <lineage>
        <taxon>Eukaryota</taxon>
        <taxon>Sar</taxon>
        <taxon>Alveolata</taxon>
        <taxon>Apicomplexa</taxon>
        <taxon>Aconoidasida</taxon>
        <taxon>Haemosporida</taxon>
        <taxon>Plasmodiidae</taxon>
        <taxon>Plasmodium</taxon>
        <taxon>Plasmodium (Plasmodium)</taxon>
    </lineage>
</organism>
<accession>A0A1A9AIK8</accession>
<evidence type="ECO:0000313" key="2">
    <source>
        <dbReference type="Proteomes" id="UP000078555"/>
    </source>
</evidence>
<proteinExistence type="predicted"/>
<gene>
    <name evidence="1" type="ORF">POVWA1_073820</name>
</gene>
<dbReference type="EMBL" id="FLRD01000962">
    <property type="protein sequence ID" value="SBT56009.1"/>
    <property type="molecule type" value="Genomic_DNA"/>
</dbReference>